<dbReference type="NCBIfam" id="TIGR00229">
    <property type="entry name" value="sensory_box"/>
    <property type="match status" value="1"/>
</dbReference>
<evidence type="ECO:0000256" key="13">
    <source>
        <dbReference type="SAM" id="Coils"/>
    </source>
</evidence>
<dbReference type="PRINTS" id="PR00344">
    <property type="entry name" value="BCTRLSENSOR"/>
</dbReference>
<dbReference type="CDD" id="cd17546">
    <property type="entry name" value="REC_hyHK_CKI1_RcsC-like"/>
    <property type="match status" value="1"/>
</dbReference>
<keyword evidence="4" id="KW-0808">Transferase</keyword>
<keyword evidence="12" id="KW-1133">Transmembrane helix</keyword>
<dbReference type="GO" id="GO:0016020">
    <property type="term" value="C:membrane"/>
    <property type="evidence" value="ECO:0007669"/>
    <property type="project" value="UniProtKB-UniRule"/>
</dbReference>
<feature type="coiled-coil region" evidence="13">
    <location>
        <begin position="429"/>
        <end position="456"/>
    </location>
</feature>
<dbReference type="STRING" id="655015.B1812_21370"/>
<evidence type="ECO:0000256" key="9">
    <source>
        <dbReference type="ARBA" id="ARBA00064003"/>
    </source>
</evidence>
<dbReference type="InterPro" id="IPR013767">
    <property type="entry name" value="PAS_fold"/>
</dbReference>
<keyword evidence="19" id="KW-1185">Reference proteome</keyword>
<feature type="modified residue" description="4-aspartylphosphate" evidence="11">
    <location>
        <position position="912"/>
    </location>
</feature>
<evidence type="ECO:0000256" key="7">
    <source>
        <dbReference type="ARBA" id="ARBA00022840"/>
    </source>
</evidence>
<name>A0A1W6N053_9HYPH</name>
<evidence type="ECO:0000313" key="19">
    <source>
        <dbReference type="Proteomes" id="UP000193978"/>
    </source>
</evidence>
<dbReference type="Gene3D" id="3.40.50.2300">
    <property type="match status" value="1"/>
</dbReference>
<keyword evidence="6" id="KW-0418">Kinase</keyword>
<dbReference type="Gene3D" id="3.30.565.10">
    <property type="entry name" value="Histidine kinase-like ATPase, C-terminal domain"/>
    <property type="match status" value="1"/>
</dbReference>
<gene>
    <name evidence="18" type="ORF">B1812_21370</name>
</gene>
<evidence type="ECO:0000256" key="3">
    <source>
        <dbReference type="ARBA" id="ARBA00022553"/>
    </source>
</evidence>
<dbReference type="SMART" id="SM00065">
    <property type="entry name" value="GAF"/>
    <property type="match status" value="1"/>
</dbReference>
<evidence type="ECO:0000259" key="15">
    <source>
        <dbReference type="PROSITE" id="PS50110"/>
    </source>
</evidence>
<dbReference type="Gene3D" id="3.30.450.20">
    <property type="entry name" value="PAS domain"/>
    <property type="match status" value="1"/>
</dbReference>
<evidence type="ECO:0000256" key="8">
    <source>
        <dbReference type="ARBA" id="ARBA00023012"/>
    </source>
</evidence>
<dbReference type="Proteomes" id="UP000193978">
    <property type="component" value="Chromosome"/>
</dbReference>
<dbReference type="Pfam" id="PF02518">
    <property type="entry name" value="HATPase_c"/>
    <property type="match status" value="1"/>
</dbReference>
<dbReference type="InterPro" id="IPR001789">
    <property type="entry name" value="Sig_transdc_resp-reg_receiver"/>
</dbReference>
<feature type="transmembrane region" description="Helical" evidence="12">
    <location>
        <begin position="155"/>
        <end position="174"/>
    </location>
</feature>
<dbReference type="PROSITE" id="PS50112">
    <property type="entry name" value="PAS"/>
    <property type="match status" value="1"/>
</dbReference>
<keyword evidence="8" id="KW-0902">Two-component regulatory system</keyword>
<feature type="domain" description="Histidine kinase" evidence="14">
    <location>
        <begin position="614"/>
        <end position="835"/>
    </location>
</feature>
<dbReference type="Gene3D" id="1.10.287.130">
    <property type="match status" value="1"/>
</dbReference>
<evidence type="ECO:0000256" key="10">
    <source>
        <dbReference type="ARBA" id="ARBA00068150"/>
    </source>
</evidence>
<dbReference type="InterPro" id="IPR035965">
    <property type="entry name" value="PAS-like_dom_sf"/>
</dbReference>
<comment type="catalytic activity">
    <reaction evidence="1">
        <text>ATP + protein L-histidine = ADP + protein N-phospho-L-histidine.</text>
        <dbReference type="EC" id="2.7.13.3"/>
    </reaction>
</comment>
<keyword evidence="5" id="KW-0547">Nucleotide-binding</keyword>
<dbReference type="SMART" id="SM00091">
    <property type="entry name" value="PAS"/>
    <property type="match status" value="1"/>
</dbReference>
<dbReference type="InterPro" id="IPR029016">
    <property type="entry name" value="GAF-like_dom_sf"/>
</dbReference>
<dbReference type="InterPro" id="IPR036890">
    <property type="entry name" value="HATPase_C_sf"/>
</dbReference>
<feature type="transmembrane region" description="Helical" evidence="12">
    <location>
        <begin position="56"/>
        <end position="81"/>
    </location>
</feature>
<reference evidence="18 19" key="1">
    <citation type="submission" date="2017-02" db="EMBL/GenBank/DDBJ databases">
        <authorList>
            <person name="Peterson S.W."/>
        </authorList>
    </citation>
    <scope>NUCLEOTIDE SEQUENCE [LARGE SCALE GENOMIC DNA]</scope>
    <source>
        <strain evidence="18 19">S285</strain>
    </source>
</reference>
<dbReference type="FunFam" id="1.10.287.130:FF:000002">
    <property type="entry name" value="Two-component osmosensing histidine kinase"/>
    <property type="match status" value="1"/>
</dbReference>
<comment type="subunit">
    <text evidence="9">At low DSF concentrations, interacts with RpfF.</text>
</comment>
<keyword evidence="12" id="KW-0812">Transmembrane</keyword>
<dbReference type="Pfam" id="PF00072">
    <property type="entry name" value="Response_reg"/>
    <property type="match status" value="1"/>
</dbReference>
<evidence type="ECO:0000259" key="17">
    <source>
        <dbReference type="PROSITE" id="PS50924"/>
    </source>
</evidence>
<protein>
    <recommendedName>
        <fullName evidence="10">Sensory/regulatory protein RpfC</fullName>
        <ecNumber evidence="2">2.7.13.3</ecNumber>
    </recommendedName>
</protein>
<dbReference type="EC" id="2.7.13.3" evidence="2"/>
<feature type="transmembrane region" description="Helical" evidence="12">
    <location>
        <begin position="93"/>
        <end position="112"/>
    </location>
</feature>
<dbReference type="SUPFAM" id="SSF52172">
    <property type="entry name" value="CheY-like"/>
    <property type="match status" value="1"/>
</dbReference>
<dbReference type="PROSITE" id="PS50110">
    <property type="entry name" value="RESPONSE_REGULATORY"/>
    <property type="match status" value="1"/>
</dbReference>
<feature type="domain" description="PAS" evidence="16">
    <location>
        <begin position="457"/>
        <end position="526"/>
    </location>
</feature>
<evidence type="ECO:0000256" key="6">
    <source>
        <dbReference type="ARBA" id="ARBA00022777"/>
    </source>
</evidence>
<keyword evidence="12" id="KW-0472">Membrane</keyword>
<dbReference type="AlphaFoldDB" id="A0A1W6N053"/>
<dbReference type="SMART" id="SM00388">
    <property type="entry name" value="HisKA"/>
    <property type="match status" value="1"/>
</dbReference>
<dbReference type="InterPro" id="IPR003594">
    <property type="entry name" value="HATPase_dom"/>
</dbReference>
<dbReference type="InterPro" id="IPR004358">
    <property type="entry name" value="Sig_transdc_His_kin-like_C"/>
</dbReference>
<dbReference type="CDD" id="cd16922">
    <property type="entry name" value="HATPase_EvgS-ArcB-TorS-like"/>
    <property type="match status" value="1"/>
</dbReference>
<dbReference type="SMART" id="SM00387">
    <property type="entry name" value="HATPase_c"/>
    <property type="match status" value="1"/>
</dbReference>
<evidence type="ECO:0000259" key="16">
    <source>
        <dbReference type="PROSITE" id="PS50112"/>
    </source>
</evidence>
<dbReference type="SUPFAM" id="SSF55785">
    <property type="entry name" value="PYP-like sensor domain (PAS domain)"/>
    <property type="match status" value="1"/>
</dbReference>
<feature type="transmembrane region" description="Helical" evidence="12">
    <location>
        <begin position="383"/>
        <end position="403"/>
    </location>
</feature>
<dbReference type="GO" id="GO:0005524">
    <property type="term" value="F:ATP binding"/>
    <property type="evidence" value="ECO:0007669"/>
    <property type="project" value="UniProtKB-KW"/>
</dbReference>
<dbReference type="GO" id="GO:0006355">
    <property type="term" value="P:regulation of DNA-templated transcription"/>
    <property type="evidence" value="ECO:0007669"/>
    <property type="project" value="InterPro"/>
</dbReference>
<evidence type="ECO:0000313" key="18">
    <source>
        <dbReference type="EMBL" id="ARN83205.1"/>
    </source>
</evidence>
<evidence type="ECO:0000256" key="1">
    <source>
        <dbReference type="ARBA" id="ARBA00000085"/>
    </source>
</evidence>
<dbReference type="EMBL" id="CP019948">
    <property type="protein sequence ID" value="ARN83205.1"/>
    <property type="molecule type" value="Genomic_DNA"/>
</dbReference>
<evidence type="ECO:0000259" key="14">
    <source>
        <dbReference type="PROSITE" id="PS50109"/>
    </source>
</evidence>
<dbReference type="RefSeq" id="WP_158658908.1">
    <property type="nucleotide sequence ID" value="NZ_AP027149.1"/>
</dbReference>
<dbReference type="FunFam" id="3.30.565.10:FF:000010">
    <property type="entry name" value="Sensor histidine kinase RcsC"/>
    <property type="match status" value="1"/>
</dbReference>
<dbReference type="GO" id="GO:0000155">
    <property type="term" value="F:phosphorelay sensor kinase activity"/>
    <property type="evidence" value="ECO:0007669"/>
    <property type="project" value="InterPro"/>
</dbReference>
<dbReference type="CDD" id="cd00130">
    <property type="entry name" value="PAS"/>
    <property type="match status" value="1"/>
</dbReference>
<dbReference type="PANTHER" id="PTHR45339:SF5">
    <property type="entry name" value="HISTIDINE KINASE"/>
    <property type="match status" value="1"/>
</dbReference>
<sequence>MPSWFLESGRDPASELSHTYDPLLVLASVIIACLAGYAALSAAGRIATTKKSTAKFWWLLSGALTMGVGVWTMHFIGMLAFRLPIPVAYDVRITLLSTVPAIVASGFMLWLISRSLIDTSNLMIGGALMGLGIAAMHYTGMAAMLMDARMLFDPFLLVLSVFVAVALAIVAAYAGSLVTTKSGTALLSWHKFGGALFMGCAVAGMHYTGMAAAHIFPSDGAPIDLTGGLDPQYLGGWTGTASLLIAALTIFVTLVDSRLEAADQAVHLLQEVAVSANQADTIDIALQSAIGEVCAFTGWPLGHAYLRDSETPNGFRLTEIWRASDDERFIAFSRETELLRISPGVGLLGQVLATGKPVWTMDIAQSPNLMLAKLAKGLGIKSGFAFPVLVGNEVGAVLAFFSLSTKKPHFALLQVMAHVGAQIGRVLERQRAAETIEKYKRHLEELVQDRTRELQRNKSLLEAIVKSSPNGLLLVDDEGRIKMTNAALDQMFGYEASELLGHPLNTLVPEPVREKHALLQKSFFRDRRSRAMGQSGNDLLGRRKNGSTFPIEVALASFTTDEERFVQATVADVTERKGAESALRDLNANLERKVQERTLALAAASAAKSEFLANMSHEIRTPMNGMLGLAQLLEGEALSQEQLAMVRGLRQAGQSLLQILNDILDFSKIEAGQLRLDSRPFELAPLLTQIANLLGVTALNKGLALHIAEPPVFAGGLIGDPLRLEQVLMNLVGNAIKFTENGKVTLRVEARSITSSHVRLRFEVQDTGIGLTPQQKAILFTPFTQADGAITRRFGGTGLGLSICKRLVEMMQGEIGLDSAPGAGSTFWFEALFERSAETQATDLAPAAASHGHGMRLSGLRCLVVDDSRMNREVVERMLNREGARAVLAGDGQQALQYLSTQNENFDAVLMDVQMPVMDGLAATRTIRQELGLAHLPIIVLTAGVLAEQRRQATEAGATAFLAKPIDLDELVAVLLRCAADRSCAPHPG</sequence>
<dbReference type="InterPro" id="IPR011006">
    <property type="entry name" value="CheY-like_superfamily"/>
</dbReference>
<dbReference type="InterPro" id="IPR000014">
    <property type="entry name" value="PAS"/>
</dbReference>
<dbReference type="SUPFAM" id="SSF55781">
    <property type="entry name" value="GAF domain-like"/>
    <property type="match status" value="1"/>
</dbReference>
<feature type="domain" description="Response regulatory" evidence="15">
    <location>
        <begin position="861"/>
        <end position="979"/>
    </location>
</feature>
<keyword evidence="3 11" id="KW-0597">Phosphoprotein</keyword>
<evidence type="ECO:0000256" key="4">
    <source>
        <dbReference type="ARBA" id="ARBA00022679"/>
    </source>
</evidence>
<evidence type="ECO:0000256" key="11">
    <source>
        <dbReference type="PROSITE-ProRule" id="PRU00169"/>
    </source>
</evidence>
<proteinExistence type="predicted"/>
<feature type="transmembrane region" description="Helical" evidence="12">
    <location>
        <begin position="195"/>
        <end position="216"/>
    </location>
</feature>
<dbReference type="SUPFAM" id="SSF47384">
    <property type="entry name" value="Homodimeric domain of signal transducing histidine kinase"/>
    <property type="match status" value="1"/>
</dbReference>
<evidence type="ECO:0000256" key="5">
    <source>
        <dbReference type="ARBA" id="ARBA00022741"/>
    </source>
</evidence>
<accession>A0A1W6N053</accession>
<evidence type="ECO:0000256" key="12">
    <source>
        <dbReference type="PROSITE-ProRule" id="PRU00244"/>
    </source>
</evidence>
<dbReference type="Pfam" id="PF00989">
    <property type="entry name" value="PAS"/>
    <property type="match status" value="1"/>
</dbReference>
<organism evidence="18 19">
    <name type="scientific">Methylocystis bryophila</name>
    <dbReference type="NCBI Taxonomy" id="655015"/>
    <lineage>
        <taxon>Bacteria</taxon>
        <taxon>Pseudomonadati</taxon>
        <taxon>Pseudomonadota</taxon>
        <taxon>Alphaproteobacteria</taxon>
        <taxon>Hyphomicrobiales</taxon>
        <taxon>Methylocystaceae</taxon>
        <taxon>Methylocystis</taxon>
    </lineage>
</organism>
<keyword evidence="7" id="KW-0067">ATP-binding</keyword>
<dbReference type="PANTHER" id="PTHR45339">
    <property type="entry name" value="HYBRID SIGNAL TRANSDUCTION HISTIDINE KINASE J"/>
    <property type="match status" value="1"/>
</dbReference>
<feature type="transmembrane region" description="Helical" evidence="12">
    <location>
        <begin position="23"/>
        <end position="44"/>
    </location>
</feature>
<dbReference type="InterPro" id="IPR003661">
    <property type="entry name" value="HisK_dim/P_dom"/>
</dbReference>
<dbReference type="Pfam" id="PF13185">
    <property type="entry name" value="GAF_2"/>
    <property type="match status" value="1"/>
</dbReference>
<dbReference type="SUPFAM" id="SSF55874">
    <property type="entry name" value="ATPase domain of HSP90 chaperone/DNA topoisomerase II/histidine kinase"/>
    <property type="match status" value="1"/>
</dbReference>
<dbReference type="InterPro" id="IPR005467">
    <property type="entry name" value="His_kinase_dom"/>
</dbReference>
<dbReference type="InterPro" id="IPR003018">
    <property type="entry name" value="GAF"/>
</dbReference>
<dbReference type="Gene3D" id="3.30.450.40">
    <property type="match status" value="1"/>
</dbReference>
<dbReference type="KEGG" id="mbry:B1812_21370"/>
<evidence type="ECO:0000256" key="2">
    <source>
        <dbReference type="ARBA" id="ARBA00012438"/>
    </source>
</evidence>
<dbReference type="OrthoDB" id="9810730at2"/>
<dbReference type="Pfam" id="PF03707">
    <property type="entry name" value="MHYT"/>
    <property type="match status" value="3"/>
</dbReference>
<feature type="transmembrane region" description="Helical" evidence="12">
    <location>
        <begin position="124"/>
        <end position="143"/>
    </location>
</feature>
<dbReference type="PROSITE" id="PS50924">
    <property type="entry name" value="MHYT"/>
    <property type="match status" value="1"/>
</dbReference>
<dbReference type="InterPro" id="IPR005330">
    <property type="entry name" value="MHYT_dom"/>
</dbReference>
<keyword evidence="13" id="KW-0175">Coiled coil</keyword>
<dbReference type="InterPro" id="IPR036097">
    <property type="entry name" value="HisK_dim/P_sf"/>
</dbReference>
<dbReference type="Pfam" id="PF00512">
    <property type="entry name" value="HisKA"/>
    <property type="match status" value="1"/>
</dbReference>
<dbReference type="CDD" id="cd00082">
    <property type="entry name" value="HisKA"/>
    <property type="match status" value="1"/>
</dbReference>
<comment type="caution">
    <text evidence="12">Lacks conserved residue(s) required for the propagation of feature annotation.</text>
</comment>
<feature type="domain" description="MHYT" evidence="17">
    <location>
        <begin position="20"/>
        <end position="216"/>
    </location>
</feature>
<dbReference type="PROSITE" id="PS50109">
    <property type="entry name" value="HIS_KIN"/>
    <property type="match status" value="1"/>
</dbReference>
<feature type="transmembrane region" description="Helical" evidence="12">
    <location>
        <begin position="236"/>
        <end position="255"/>
    </location>
</feature>
<dbReference type="SMART" id="SM00448">
    <property type="entry name" value="REC"/>
    <property type="match status" value="1"/>
</dbReference>